<gene>
    <name evidence="2" type="ORF">FC56_GL001473</name>
</gene>
<protein>
    <submittedName>
        <fullName evidence="2">Surface layer protein</fullName>
    </submittedName>
</protein>
<keyword evidence="3" id="KW-1185">Reference proteome</keyword>
<name>A0A0R2CXN2_9LACO</name>
<dbReference type="Proteomes" id="UP000051256">
    <property type="component" value="Unassembled WGS sequence"/>
</dbReference>
<dbReference type="RefSeq" id="WP_054670825.1">
    <property type="nucleotide sequence ID" value="NZ_AYZR01000004.1"/>
</dbReference>
<sequence length="422" mass="44931">MQSSLKKSLYVGLAALGFVTVAGAANANTASAKTYAKVTSNKWIGATAANNITFNGNNALYTKAGTLKGAKTVATTTTLKRLAKSTSNKDNFVAYRVATTNRGSVYYKVVSLDKDYRGWIYGGKSTDSFAGGIESYSTTKDAKDVTTATYKKFAQVGTTNDGTMLTYKDPMYTVYGSGRAIKDSTPFKNDVLKVTKTVTSSRDGKEWSYVEDEANTSVNGWILSSALKDANGEVPASQGVTINVIDKATGKVVATQVVKYTGAENGTMNVTNSTVNIPAGYSADKNPWAKGAESVAKGGSTNYYVNQKDKTTQINFGMKSNTNNKEAGVTVNVDFYDMLSKDQKDKLVAATKDAANQVVQGTTVTTSNIEKILDQAGLKNFDFTGKDGKTYTATYVKVTPDSTVANASIVKGIDAYFNIAAK</sequence>
<evidence type="ECO:0000313" key="3">
    <source>
        <dbReference type="Proteomes" id="UP000051256"/>
    </source>
</evidence>
<dbReference type="STRING" id="1423802.FC56_GL001473"/>
<dbReference type="AlphaFoldDB" id="A0A0R2CXN2"/>
<comment type="caution">
    <text evidence="2">The sequence shown here is derived from an EMBL/GenBank/DDBJ whole genome shotgun (WGS) entry which is preliminary data.</text>
</comment>
<keyword evidence="1" id="KW-0732">Signal</keyword>
<feature type="chain" id="PRO_5038814370" evidence="1">
    <location>
        <begin position="25"/>
        <end position="422"/>
    </location>
</feature>
<reference evidence="2 3" key="1">
    <citation type="journal article" date="2015" name="Genome Announc.">
        <title>Expanding the biotechnology potential of lactobacilli through comparative genomics of 213 strains and associated genera.</title>
        <authorList>
            <person name="Sun Z."/>
            <person name="Harris H.M."/>
            <person name="McCann A."/>
            <person name="Guo C."/>
            <person name="Argimon S."/>
            <person name="Zhang W."/>
            <person name="Yang X."/>
            <person name="Jeffery I.B."/>
            <person name="Cooney J.C."/>
            <person name="Kagawa T.F."/>
            <person name="Liu W."/>
            <person name="Song Y."/>
            <person name="Salvetti E."/>
            <person name="Wrobel A."/>
            <person name="Rasinkangas P."/>
            <person name="Parkhill J."/>
            <person name="Rea M.C."/>
            <person name="O'Sullivan O."/>
            <person name="Ritari J."/>
            <person name="Douillard F.P."/>
            <person name="Paul Ross R."/>
            <person name="Yang R."/>
            <person name="Briner A.E."/>
            <person name="Felis G.E."/>
            <person name="de Vos W.M."/>
            <person name="Barrangou R."/>
            <person name="Klaenhammer T.R."/>
            <person name="Caufield P.W."/>
            <person name="Cui Y."/>
            <person name="Zhang H."/>
            <person name="O'Toole P.W."/>
        </authorList>
    </citation>
    <scope>NUCLEOTIDE SEQUENCE [LARGE SCALE GENOMIC DNA]</scope>
    <source>
        <strain evidence="2 3">DSM 24302</strain>
    </source>
</reference>
<dbReference type="EMBL" id="AYZR01000004">
    <property type="protein sequence ID" value="KRM94516.1"/>
    <property type="molecule type" value="Genomic_DNA"/>
</dbReference>
<feature type="signal peptide" evidence="1">
    <location>
        <begin position="1"/>
        <end position="24"/>
    </location>
</feature>
<accession>A0A0R2CXN2</accession>
<evidence type="ECO:0000256" key="1">
    <source>
        <dbReference type="SAM" id="SignalP"/>
    </source>
</evidence>
<dbReference type="PATRIC" id="fig|1423802.4.peg.1491"/>
<organism evidence="2 3">
    <name type="scientific">Lentilactobacillus senioris DSM 24302 = JCM 17472</name>
    <dbReference type="NCBI Taxonomy" id="1423802"/>
    <lineage>
        <taxon>Bacteria</taxon>
        <taxon>Bacillati</taxon>
        <taxon>Bacillota</taxon>
        <taxon>Bacilli</taxon>
        <taxon>Lactobacillales</taxon>
        <taxon>Lactobacillaceae</taxon>
        <taxon>Lentilactobacillus</taxon>
    </lineage>
</organism>
<proteinExistence type="predicted"/>
<evidence type="ECO:0000313" key="2">
    <source>
        <dbReference type="EMBL" id="KRM94516.1"/>
    </source>
</evidence>